<dbReference type="GO" id="GO:0005524">
    <property type="term" value="F:ATP binding"/>
    <property type="evidence" value="ECO:0007669"/>
    <property type="project" value="UniProtKB-UniRule"/>
</dbReference>
<evidence type="ECO:0000256" key="2">
    <source>
        <dbReference type="ARBA" id="ARBA00022741"/>
    </source>
</evidence>
<evidence type="ECO:0000256" key="5">
    <source>
        <dbReference type="ARBA" id="ARBA00022840"/>
    </source>
</evidence>
<feature type="binding site" evidence="9">
    <location>
        <position position="73"/>
    </location>
    <ligand>
        <name>ATP</name>
        <dbReference type="ChEBI" id="CHEBI:30616"/>
    </ligand>
</feature>
<feature type="binding site" evidence="9">
    <location>
        <position position="74"/>
    </location>
    <ligand>
        <name>ATP</name>
        <dbReference type="ChEBI" id="CHEBI:30616"/>
    </ligand>
</feature>
<proteinExistence type="inferred from homology"/>
<comment type="caution">
    <text evidence="9">Lacks conserved residue(s) required for the propagation of feature annotation.</text>
</comment>
<feature type="binding site" evidence="9">
    <location>
        <position position="323"/>
    </location>
    <ligand>
        <name>DNA</name>
        <dbReference type="ChEBI" id="CHEBI:16991"/>
    </ligand>
</feature>
<dbReference type="Gene3D" id="3.40.50.300">
    <property type="entry name" value="P-loop containing nucleotide triphosphate hydrolases"/>
    <property type="match status" value="1"/>
</dbReference>
<dbReference type="Gene3D" id="1.10.8.60">
    <property type="match status" value="1"/>
</dbReference>
<evidence type="ECO:0000313" key="12">
    <source>
        <dbReference type="EMBL" id="RVU70539.1"/>
    </source>
</evidence>
<evidence type="ECO:0000256" key="7">
    <source>
        <dbReference type="ARBA" id="ARBA00023172"/>
    </source>
</evidence>
<feature type="binding site" evidence="9">
    <location>
        <position position="28"/>
    </location>
    <ligand>
        <name>ATP</name>
        <dbReference type="ChEBI" id="CHEBI:30616"/>
    </ligand>
</feature>
<dbReference type="CDD" id="cd00009">
    <property type="entry name" value="AAA"/>
    <property type="match status" value="1"/>
</dbReference>
<dbReference type="Pfam" id="PF05491">
    <property type="entry name" value="WHD_RuvB"/>
    <property type="match status" value="1"/>
</dbReference>
<dbReference type="InterPro" id="IPR008824">
    <property type="entry name" value="RuvB-like_N"/>
</dbReference>
<reference evidence="12 13" key="1">
    <citation type="submission" date="2018-12" db="EMBL/GenBank/DDBJ databases">
        <authorList>
            <person name="Meng J."/>
        </authorList>
    </citation>
    <scope>NUCLEOTIDE SEQUENCE [LARGE SCALE GENOMIC DNA]</scope>
    <source>
        <strain evidence="12 13">HT111-2</strain>
    </source>
</reference>
<dbReference type="Gene3D" id="1.10.10.10">
    <property type="entry name" value="Winged helix-like DNA-binding domain superfamily/Winged helix DNA-binding domain"/>
    <property type="match status" value="1"/>
</dbReference>
<feature type="binding site" evidence="9">
    <location>
        <position position="179"/>
    </location>
    <ligand>
        <name>ATP</name>
        <dbReference type="ChEBI" id="CHEBI:30616"/>
    </ligand>
</feature>
<dbReference type="PANTHER" id="PTHR42848">
    <property type="match status" value="1"/>
</dbReference>
<sequence>MNLVVEKDDAVTSGEVENPDEEQMELSLRPQSLDQYLGQERVKREMAVYIKAAKQRDEALDHVLLYGPPGLGKTTLAFVIANELGVHLKSTSGPAIEKAGDLVALLSDLDPGDVLFIDEIHRLPKPIEEVLYSAMEDYYVDIVIGEGETTHAVHVPLPPFTLIGATTLAGQLSAPLRDRFGIVEHMQYYTIDELEQIIQRSSEVFHTSIAPEAALELARRSRGTPRVANRLLRRVRDFAEVKGESTISLETTTHALKQLQVDDEGLDLTDRKLLRTMIEGYSGGPVGIRTLAANIGEDVETIESLYEPYLLQHGFILLTPRGRVATEKAYLQLGLPIPHQD</sequence>
<keyword evidence="6 9" id="KW-0238">DNA-binding</keyword>
<keyword evidence="8 9" id="KW-0234">DNA repair</keyword>
<keyword evidence="1 9" id="KW-0963">Cytoplasm</keyword>
<dbReference type="HAMAP" id="MF_00016">
    <property type="entry name" value="DNA_HJ_migration_RuvB"/>
    <property type="match status" value="1"/>
</dbReference>
<dbReference type="GO" id="GO:0006310">
    <property type="term" value="P:DNA recombination"/>
    <property type="evidence" value="ECO:0007669"/>
    <property type="project" value="UniProtKB-UniRule"/>
</dbReference>
<feature type="binding site" evidence="9">
    <location>
        <position position="29"/>
    </location>
    <ligand>
        <name>ATP</name>
        <dbReference type="ChEBI" id="CHEBI:30616"/>
    </ligand>
</feature>
<dbReference type="GO" id="GO:0005737">
    <property type="term" value="C:cytoplasm"/>
    <property type="evidence" value="ECO:0007669"/>
    <property type="project" value="UniProtKB-SubCell"/>
</dbReference>
<feature type="binding site" evidence="9">
    <location>
        <position position="74"/>
    </location>
    <ligand>
        <name>Mg(2+)</name>
        <dbReference type="ChEBI" id="CHEBI:18420"/>
    </ligand>
</feature>
<dbReference type="SMART" id="SM00382">
    <property type="entry name" value="AAA"/>
    <property type="match status" value="1"/>
</dbReference>
<keyword evidence="13" id="KW-1185">Reference proteome</keyword>
<comment type="subcellular location">
    <subcellularLocation>
        <location evidence="9">Cytoplasm</location>
    </subcellularLocation>
</comment>
<comment type="catalytic activity">
    <reaction evidence="9">
        <text>ATP + H2O = ADP + phosphate + H(+)</text>
        <dbReference type="Rhea" id="RHEA:13065"/>
        <dbReference type="ChEBI" id="CHEBI:15377"/>
        <dbReference type="ChEBI" id="CHEBI:15378"/>
        <dbReference type="ChEBI" id="CHEBI:30616"/>
        <dbReference type="ChEBI" id="CHEBI:43474"/>
        <dbReference type="ChEBI" id="CHEBI:456216"/>
    </reaction>
</comment>
<dbReference type="GO" id="GO:0006281">
    <property type="term" value="P:DNA repair"/>
    <property type="evidence" value="ECO:0007669"/>
    <property type="project" value="UniProtKB-UniRule"/>
</dbReference>
<comment type="similarity">
    <text evidence="9">Belongs to the RuvB family.</text>
</comment>
<evidence type="ECO:0000256" key="3">
    <source>
        <dbReference type="ARBA" id="ARBA00022763"/>
    </source>
</evidence>
<feature type="binding site" evidence="9">
    <location>
        <position position="226"/>
    </location>
    <ligand>
        <name>ATP</name>
        <dbReference type="ChEBI" id="CHEBI:30616"/>
    </ligand>
</feature>
<evidence type="ECO:0000256" key="6">
    <source>
        <dbReference type="ARBA" id="ARBA00023125"/>
    </source>
</evidence>
<dbReference type="InterPro" id="IPR008823">
    <property type="entry name" value="RuvB_wg_C"/>
</dbReference>
<evidence type="ECO:0000256" key="1">
    <source>
        <dbReference type="ARBA" id="ARBA00022490"/>
    </source>
</evidence>
<keyword evidence="4 9" id="KW-0378">Hydrolase</keyword>
<organism evidence="12 13">
    <name type="scientific">Lactobacillus xujianguonis</name>
    <dbReference type="NCBI Taxonomy" id="2495899"/>
    <lineage>
        <taxon>Bacteria</taxon>
        <taxon>Bacillati</taxon>
        <taxon>Bacillota</taxon>
        <taxon>Bacilli</taxon>
        <taxon>Lactobacillales</taxon>
        <taxon>Lactobacillaceae</taxon>
        <taxon>Lactobacillus</taxon>
    </lineage>
</organism>
<dbReference type="Pfam" id="PF17864">
    <property type="entry name" value="AAA_lid_4"/>
    <property type="match status" value="1"/>
</dbReference>
<dbReference type="Pfam" id="PF05496">
    <property type="entry name" value="RuvB_N"/>
    <property type="match status" value="1"/>
</dbReference>
<evidence type="ECO:0000313" key="13">
    <source>
        <dbReference type="Proteomes" id="UP000288291"/>
    </source>
</evidence>
<feature type="region of interest" description="Disordered" evidence="10">
    <location>
        <begin position="1"/>
        <end position="23"/>
    </location>
</feature>
<feature type="compositionally biased region" description="Basic and acidic residues" evidence="10">
    <location>
        <begin position="1"/>
        <end position="10"/>
    </location>
</feature>
<dbReference type="SUPFAM" id="SSF46785">
    <property type="entry name" value="Winged helix' DNA-binding domain"/>
    <property type="match status" value="1"/>
</dbReference>
<dbReference type="InterPro" id="IPR036390">
    <property type="entry name" value="WH_DNA-bd_sf"/>
</dbReference>
<name>A0A437SUC6_9LACO</name>
<gene>
    <name evidence="9 12" type="primary">ruvB</name>
    <name evidence="12" type="ORF">EJK17_07060</name>
</gene>
<dbReference type="SUPFAM" id="SSF52540">
    <property type="entry name" value="P-loop containing nucleoside triphosphate hydrolases"/>
    <property type="match status" value="1"/>
</dbReference>
<comment type="subunit">
    <text evidence="9">Homohexamer. Forms an RuvA(8)-RuvB(12)-Holliday junction (HJ) complex. HJ DNA is sandwiched between 2 RuvA tetramers; dsDNA enters through RuvA and exits via RuvB. An RuvB hexamer assembles on each DNA strand where it exits the tetramer. Each RuvB hexamer is contacted by two RuvA subunits (via domain III) on 2 adjacent RuvB subunits; this complex drives branch migration. In the full resolvosome a probable DNA-RuvA(4)-RuvB(12)-RuvC(2) complex forms which resolves the HJ.</text>
</comment>
<evidence type="ECO:0000256" key="10">
    <source>
        <dbReference type="SAM" id="MobiDB-lite"/>
    </source>
</evidence>
<keyword evidence="5 9" id="KW-0067">ATP-binding</keyword>
<keyword evidence="12" id="KW-0347">Helicase</keyword>
<comment type="caution">
    <text evidence="12">The sequence shown here is derived from an EMBL/GenBank/DDBJ whole genome shotgun (WGS) entry which is preliminary data.</text>
</comment>
<dbReference type="EMBL" id="RXIA01000017">
    <property type="protein sequence ID" value="RVU70539.1"/>
    <property type="molecule type" value="Genomic_DNA"/>
</dbReference>
<feature type="region of interest" description="Small ATPAse domain (RuvB-S)" evidence="9">
    <location>
        <begin position="190"/>
        <end position="260"/>
    </location>
</feature>
<dbReference type="InterPro" id="IPR036388">
    <property type="entry name" value="WH-like_DNA-bd_sf"/>
</dbReference>
<keyword evidence="2 9" id="KW-0547">Nucleotide-binding</keyword>
<feature type="region of interest" description="Head domain (RuvB-H)" evidence="9">
    <location>
        <begin position="263"/>
        <end position="341"/>
    </location>
</feature>
<feature type="binding site" evidence="9">
    <location>
        <begin position="136"/>
        <end position="138"/>
    </location>
    <ligand>
        <name>ATP</name>
        <dbReference type="ChEBI" id="CHEBI:30616"/>
    </ligand>
</feature>
<dbReference type="InterPro" id="IPR027417">
    <property type="entry name" value="P-loop_NTPase"/>
</dbReference>
<accession>A0A437SUC6</accession>
<dbReference type="NCBIfam" id="TIGR00635">
    <property type="entry name" value="ruvB"/>
    <property type="match status" value="1"/>
</dbReference>
<dbReference type="GO" id="GO:0009378">
    <property type="term" value="F:four-way junction helicase activity"/>
    <property type="evidence" value="ECO:0007669"/>
    <property type="project" value="InterPro"/>
</dbReference>
<feature type="binding site" evidence="9">
    <location>
        <position position="70"/>
    </location>
    <ligand>
        <name>ATP</name>
        <dbReference type="ChEBI" id="CHEBI:30616"/>
    </ligand>
</feature>
<comment type="function">
    <text evidence="9">The RuvA-RuvB-RuvC complex processes Holliday junction (HJ) DNA during genetic recombination and DNA repair, while the RuvA-RuvB complex plays an important role in the rescue of blocked DNA replication forks via replication fork reversal (RFR). RuvA specifically binds to HJ cruciform DNA, conferring on it an open structure. The RuvB hexamer acts as an ATP-dependent pump, pulling dsDNA into and through the RuvAB complex. RuvB forms 2 homohexamers on either side of HJ DNA bound by 1 or 2 RuvA tetramers; 4 subunits per hexamer contact DNA at a time. Coordinated motions by a converter formed by DNA-disengaged RuvB subunits stimulates ATP hydrolysis and nucleotide exchange. Immobilization of the converter enables RuvB to convert the ATP-contained energy into a lever motion, pulling 2 nucleotides of DNA out of the RuvA tetramer per ATP hydrolyzed, thus driving DNA branch migration. The RuvB motors rotate together with the DNA substrate, which together with the progressing nucleotide cycle form the mechanistic basis for DNA recombination by continuous HJ branch migration. Branch migration allows RuvC to scan DNA until it finds its consensus sequence, where it cleaves and resolves cruciform DNA.</text>
</comment>
<keyword evidence="7 9" id="KW-0233">DNA recombination</keyword>
<feature type="domain" description="AAA+ ATPase" evidence="11">
    <location>
        <begin position="59"/>
        <end position="190"/>
    </location>
</feature>
<dbReference type="EC" id="3.6.4.-" evidence="9"/>
<comment type="domain">
    <text evidence="9">Has 3 domains, the large (RuvB-L) and small ATPase (RuvB-S) domains and the C-terminal head (RuvB-H) domain. The head domain binds DNA, while the ATPase domains jointly bind ATP, ADP or are empty depending on the state of the subunit in the translocation cycle. During a single DNA translocation step the structure of each domain remains the same, but their relative positions change.</text>
</comment>
<evidence type="ECO:0000259" key="11">
    <source>
        <dbReference type="SMART" id="SM00382"/>
    </source>
</evidence>
<protein>
    <recommendedName>
        <fullName evidence="9">Holliday junction branch migration complex subunit RuvB</fullName>
        <ecNumber evidence="9">3.6.4.-</ecNumber>
    </recommendedName>
</protein>
<evidence type="ECO:0000256" key="4">
    <source>
        <dbReference type="ARBA" id="ARBA00022801"/>
    </source>
</evidence>
<dbReference type="InterPro" id="IPR004605">
    <property type="entry name" value="DNA_helicase_Holl-junc_RuvB"/>
</dbReference>
<evidence type="ECO:0000256" key="9">
    <source>
        <dbReference type="HAMAP-Rule" id="MF_00016"/>
    </source>
</evidence>
<dbReference type="GO" id="GO:0000400">
    <property type="term" value="F:four-way junction DNA binding"/>
    <property type="evidence" value="ECO:0007669"/>
    <property type="project" value="UniProtKB-UniRule"/>
</dbReference>
<dbReference type="InterPro" id="IPR041445">
    <property type="entry name" value="AAA_lid_4"/>
</dbReference>
<dbReference type="GO" id="GO:0016887">
    <property type="term" value="F:ATP hydrolysis activity"/>
    <property type="evidence" value="ECO:0007669"/>
    <property type="project" value="RHEA"/>
</dbReference>
<keyword evidence="3 9" id="KW-0227">DNA damage</keyword>
<dbReference type="GO" id="GO:0048476">
    <property type="term" value="C:Holliday junction resolvase complex"/>
    <property type="evidence" value="ECO:0007669"/>
    <property type="project" value="UniProtKB-UniRule"/>
</dbReference>
<dbReference type="InterPro" id="IPR003593">
    <property type="entry name" value="AAA+_ATPase"/>
</dbReference>
<dbReference type="PANTHER" id="PTHR42848:SF1">
    <property type="entry name" value="HOLLIDAY JUNCTION BRANCH MIGRATION COMPLEX SUBUNIT RUVB"/>
    <property type="match status" value="1"/>
</dbReference>
<feature type="binding site" evidence="9">
    <location>
        <position position="75"/>
    </location>
    <ligand>
        <name>ATP</name>
        <dbReference type="ChEBI" id="CHEBI:30616"/>
    </ligand>
</feature>
<dbReference type="Proteomes" id="UP000288291">
    <property type="component" value="Unassembled WGS sequence"/>
</dbReference>
<dbReference type="AlphaFoldDB" id="A0A437SUC6"/>
<feature type="binding site" evidence="9">
    <location>
        <position position="189"/>
    </location>
    <ligand>
        <name>ATP</name>
        <dbReference type="ChEBI" id="CHEBI:30616"/>
    </ligand>
</feature>
<evidence type="ECO:0000256" key="8">
    <source>
        <dbReference type="ARBA" id="ARBA00023204"/>
    </source>
</evidence>
<dbReference type="NCBIfam" id="NF000868">
    <property type="entry name" value="PRK00080.1"/>
    <property type="match status" value="1"/>
</dbReference>